<dbReference type="EMBL" id="JAHCVI010000003">
    <property type="protein sequence ID" value="KAG7288342.1"/>
    <property type="molecule type" value="Genomic_DNA"/>
</dbReference>
<feature type="compositionally biased region" description="Basic residues" evidence="1">
    <location>
        <begin position="292"/>
        <end position="303"/>
    </location>
</feature>
<feature type="compositionally biased region" description="Pro residues" evidence="1">
    <location>
        <begin position="41"/>
        <end position="50"/>
    </location>
</feature>
<gene>
    <name evidence="2" type="ORF">NEMBOFW57_007873</name>
</gene>
<accession>A0AAD4EVP2</accession>
<proteinExistence type="predicted"/>
<feature type="region of interest" description="Disordered" evidence="1">
    <location>
        <begin position="20"/>
        <end position="195"/>
    </location>
</feature>
<dbReference type="AlphaFoldDB" id="A0AAD4EVP2"/>
<reference evidence="2" key="1">
    <citation type="submission" date="2023-02" db="EMBL/GenBank/DDBJ databases">
        <authorList>
            <person name="Palmer J.M."/>
        </authorList>
    </citation>
    <scope>NUCLEOTIDE SEQUENCE</scope>
    <source>
        <strain evidence="2">FW57</strain>
    </source>
</reference>
<feature type="compositionally biased region" description="Acidic residues" evidence="1">
    <location>
        <begin position="99"/>
        <end position="111"/>
    </location>
</feature>
<evidence type="ECO:0000313" key="2">
    <source>
        <dbReference type="EMBL" id="KAG7288342.1"/>
    </source>
</evidence>
<keyword evidence="3" id="KW-1185">Reference proteome</keyword>
<feature type="region of interest" description="Disordered" evidence="1">
    <location>
        <begin position="258"/>
        <end position="303"/>
    </location>
</feature>
<name>A0AAD4EVP2_9PEZI</name>
<dbReference type="Proteomes" id="UP001197093">
    <property type="component" value="Unassembled WGS sequence"/>
</dbReference>
<organism evidence="2 3">
    <name type="scientific">Staphylotrichum longicolle</name>
    <dbReference type="NCBI Taxonomy" id="669026"/>
    <lineage>
        <taxon>Eukaryota</taxon>
        <taxon>Fungi</taxon>
        <taxon>Dikarya</taxon>
        <taxon>Ascomycota</taxon>
        <taxon>Pezizomycotina</taxon>
        <taxon>Sordariomycetes</taxon>
        <taxon>Sordariomycetidae</taxon>
        <taxon>Sordariales</taxon>
        <taxon>Chaetomiaceae</taxon>
        <taxon>Staphylotrichum</taxon>
    </lineage>
</organism>
<feature type="compositionally biased region" description="Acidic residues" evidence="1">
    <location>
        <begin position="57"/>
        <end position="68"/>
    </location>
</feature>
<sequence>MPRVPASDKTANTLRSRLRASLRVASHAGRNALDTVNRMRNPPPVDPPPIEGGWVVLDEEDGPTSDSDDTAKADEGFHNGGLFDPEPLNVGYVVPCASSEEDSQEDRESDDGATGGYDDGLCGSWDASGSVQNDFDAAHAEPTPRGSNSTALPAPRQSEPCSPRDQAETTEGVGRDGNISAAEDPQPTSAPALLLSAIRSPPFMAMLASRRRPGPAPGRPLTFLRLPYPRPAASPVASPAISAPAAAAARAGTLPAAQRIVSESDGTAGTRRLSASPRCHPRGTAAGERRQSLGHRRHTRGGP</sequence>
<evidence type="ECO:0000313" key="3">
    <source>
        <dbReference type="Proteomes" id="UP001197093"/>
    </source>
</evidence>
<comment type="caution">
    <text evidence="2">The sequence shown here is derived from an EMBL/GenBank/DDBJ whole genome shotgun (WGS) entry which is preliminary data.</text>
</comment>
<protein>
    <submittedName>
        <fullName evidence="2">Uncharacterized protein</fullName>
    </submittedName>
</protein>
<evidence type="ECO:0000256" key="1">
    <source>
        <dbReference type="SAM" id="MobiDB-lite"/>
    </source>
</evidence>